<dbReference type="AlphaFoldDB" id="A0A5P1FVT2"/>
<feature type="region of interest" description="Disordered" evidence="1">
    <location>
        <begin position="313"/>
        <end position="355"/>
    </location>
</feature>
<evidence type="ECO:0000313" key="3">
    <source>
        <dbReference type="Proteomes" id="UP000243459"/>
    </source>
</evidence>
<keyword evidence="3" id="KW-1185">Reference proteome</keyword>
<evidence type="ECO:0008006" key="4">
    <source>
        <dbReference type="Google" id="ProtNLM"/>
    </source>
</evidence>
<dbReference type="Gramene" id="ONK81627">
    <property type="protein sequence ID" value="ONK81627"/>
    <property type="gene ID" value="A4U43_C01F31250"/>
</dbReference>
<dbReference type="InterPro" id="IPR040256">
    <property type="entry name" value="At4g02000-like"/>
</dbReference>
<feature type="compositionally biased region" description="Basic and acidic residues" evidence="1">
    <location>
        <begin position="136"/>
        <end position="147"/>
    </location>
</feature>
<feature type="region of interest" description="Disordered" evidence="1">
    <location>
        <begin position="257"/>
        <end position="289"/>
    </location>
</feature>
<evidence type="ECO:0000256" key="1">
    <source>
        <dbReference type="SAM" id="MobiDB-lite"/>
    </source>
</evidence>
<accession>A0A5P1FVT2</accession>
<dbReference type="EMBL" id="CM007381">
    <property type="protein sequence ID" value="ONK81627.1"/>
    <property type="molecule type" value="Genomic_DNA"/>
</dbReference>
<reference evidence="3" key="1">
    <citation type="journal article" date="2017" name="Nat. Commun.">
        <title>The asparagus genome sheds light on the origin and evolution of a young Y chromosome.</title>
        <authorList>
            <person name="Harkess A."/>
            <person name="Zhou J."/>
            <person name="Xu C."/>
            <person name="Bowers J.E."/>
            <person name="Van der Hulst R."/>
            <person name="Ayyampalayam S."/>
            <person name="Mercati F."/>
            <person name="Riccardi P."/>
            <person name="McKain M.R."/>
            <person name="Kakrana A."/>
            <person name="Tang H."/>
            <person name="Ray J."/>
            <person name="Groenendijk J."/>
            <person name="Arikit S."/>
            <person name="Mathioni S.M."/>
            <person name="Nakano M."/>
            <person name="Shan H."/>
            <person name="Telgmann-Rauber A."/>
            <person name="Kanno A."/>
            <person name="Yue Z."/>
            <person name="Chen H."/>
            <person name="Li W."/>
            <person name="Chen Y."/>
            <person name="Xu X."/>
            <person name="Zhang Y."/>
            <person name="Luo S."/>
            <person name="Chen H."/>
            <person name="Gao J."/>
            <person name="Mao Z."/>
            <person name="Pires J.C."/>
            <person name="Luo M."/>
            <person name="Kudrna D."/>
            <person name="Wing R.A."/>
            <person name="Meyers B.C."/>
            <person name="Yi K."/>
            <person name="Kong H."/>
            <person name="Lavrijsen P."/>
            <person name="Sunseri F."/>
            <person name="Falavigna A."/>
            <person name="Ye Y."/>
            <person name="Leebens-Mack J.H."/>
            <person name="Chen G."/>
        </authorList>
    </citation>
    <scope>NUCLEOTIDE SEQUENCE [LARGE SCALE GENOMIC DNA]</scope>
    <source>
        <strain evidence="3">cv. DH0086</strain>
    </source>
</reference>
<gene>
    <name evidence="2" type="ORF">A4U43_C01F31250</name>
</gene>
<proteinExistence type="predicted"/>
<feature type="compositionally biased region" description="Basic and acidic residues" evidence="1">
    <location>
        <begin position="339"/>
        <end position="355"/>
    </location>
</feature>
<sequence>METVIDKTLVWIRITGLNMRYYNESLLLAITAAIGRPVKVDRNTLHANRGKFARICVEIDLSKPVIGRVCILGRWYKVEYEGLHIICKECGVYGHHGKDCLTPRNQSENEAPNGTAEPGGSTAAAAAAVQEQNQAMEEHRPVTKDKEGGGILGEYYGDWITVTRRKRNVPKPMQSAINAINPFAVLGHLTAEKDKSQNPSHGYVTAGTNTHQKIGLGIFGSVRFYAQSASNPSIASSSMGQDPKLILPATTPLTFSMGPQCDQPNNVGAGTKGVANKARRERKRTATDSQRGIIINLAHYQAQEVMQNNEQDRDITGTDNHNVNLGDIASPDVNSMIVEDPKSKPPDPSRGDMET</sequence>
<dbReference type="PANTHER" id="PTHR31286:SF171">
    <property type="entry name" value="CCHC-TYPE DOMAIN-CONTAINING PROTEIN"/>
    <property type="match status" value="1"/>
</dbReference>
<feature type="region of interest" description="Disordered" evidence="1">
    <location>
        <begin position="104"/>
        <end position="147"/>
    </location>
</feature>
<protein>
    <recommendedName>
        <fullName evidence="4">CCHC-type domain-containing protein</fullName>
    </recommendedName>
</protein>
<evidence type="ECO:0000313" key="2">
    <source>
        <dbReference type="EMBL" id="ONK81627.1"/>
    </source>
</evidence>
<organism evidence="2 3">
    <name type="scientific">Asparagus officinalis</name>
    <name type="common">Garden asparagus</name>
    <dbReference type="NCBI Taxonomy" id="4686"/>
    <lineage>
        <taxon>Eukaryota</taxon>
        <taxon>Viridiplantae</taxon>
        <taxon>Streptophyta</taxon>
        <taxon>Embryophyta</taxon>
        <taxon>Tracheophyta</taxon>
        <taxon>Spermatophyta</taxon>
        <taxon>Magnoliopsida</taxon>
        <taxon>Liliopsida</taxon>
        <taxon>Asparagales</taxon>
        <taxon>Asparagaceae</taxon>
        <taxon>Asparagoideae</taxon>
        <taxon>Asparagus</taxon>
    </lineage>
</organism>
<name>A0A5P1FVT2_ASPOF</name>
<dbReference type="PANTHER" id="PTHR31286">
    <property type="entry name" value="GLYCINE-RICH CELL WALL STRUCTURAL PROTEIN 1.8-LIKE"/>
    <property type="match status" value="1"/>
</dbReference>
<dbReference type="Proteomes" id="UP000243459">
    <property type="component" value="Chromosome 1"/>
</dbReference>